<feature type="compositionally biased region" description="Acidic residues" evidence="13">
    <location>
        <begin position="290"/>
        <end position="301"/>
    </location>
</feature>
<keyword evidence="7" id="KW-0528">Neurotoxin</keyword>
<dbReference type="GO" id="GO:0005576">
    <property type="term" value="C:extracellular region"/>
    <property type="evidence" value="ECO:0007669"/>
    <property type="project" value="UniProtKB-SubCell"/>
</dbReference>
<evidence type="ECO:0000256" key="3">
    <source>
        <dbReference type="ARBA" id="ARBA00022483"/>
    </source>
</evidence>
<protein>
    <submittedName>
        <fullName evidence="14">ANK_REP_REGION domain-containing protein</fullName>
    </submittedName>
</protein>
<dbReference type="InterPro" id="IPR002110">
    <property type="entry name" value="Ankyrin_rpt"/>
</dbReference>
<keyword evidence="10 12" id="KW-0040">ANK repeat</keyword>
<keyword evidence="11" id="KW-0472">Membrane</keyword>
<evidence type="ECO:0000256" key="8">
    <source>
        <dbReference type="ARBA" id="ARBA00022737"/>
    </source>
</evidence>
<keyword evidence="6" id="KW-0800">Toxin</keyword>
<accession>A0A8X6X8K2</accession>
<dbReference type="GO" id="GO:0090729">
    <property type="term" value="F:toxin activity"/>
    <property type="evidence" value="ECO:0007669"/>
    <property type="project" value="UniProtKB-KW"/>
</dbReference>
<dbReference type="PROSITE" id="PS50297">
    <property type="entry name" value="ANK_REP_REGION"/>
    <property type="match status" value="1"/>
</dbReference>
<evidence type="ECO:0000256" key="12">
    <source>
        <dbReference type="PROSITE-ProRule" id="PRU00023"/>
    </source>
</evidence>
<feature type="compositionally biased region" description="Basic and acidic residues" evidence="13">
    <location>
        <begin position="472"/>
        <end position="482"/>
    </location>
</feature>
<evidence type="ECO:0000256" key="5">
    <source>
        <dbReference type="ARBA" id="ARBA00022537"/>
    </source>
</evidence>
<dbReference type="InterPro" id="IPR050776">
    <property type="entry name" value="Ank_Repeat/CDKN_Inhibitor"/>
</dbReference>
<comment type="subcellular location">
    <subcellularLocation>
        <location evidence="2">Secreted</location>
    </subcellularLocation>
    <subcellularLocation>
        <location evidence="1">Target cell membrane</location>
    </subcellularLocation>
</comment>
<evidence type="ECO:0000256" key="13">
    <source>
        <dbReference type="SAM" id="MobiDB-lite"/>
    </source>
</evidence>
<evidence type="ECO:0000313" key="15">
    <source>
        <dbReference type="Proteomes" id="UP000886998"/>
    </source>
</evidence>
<comment type="caution">
    <text evidence="14">The sequence shown here is derived from an EMBL/GenBank/DDBJ whole genome shotgun (WGS) entry which is preliminary data.</text>
</comment>
<dbReference type="Proteomes" id="UP000886998">
    <property type="component" value="Unassembled WGS sequence"/>
</dbReference>
<feature type="compositionally biased region" description="Polar residues" evidence="13">
    <location>
        <begin position="542"/>
        <end position="561"/>
    </location>
</feature>
<dbReference type="GO" id="GO:0044231">
    <property type="term" value="C:host cell presynaptic membrane"/>
    <property type="evidence" value="ECO:0007669"/>
    <property type="project" value="UniProtKB-KW"/>
</dbReference>
<dbReference type="SMART" id="SM00248">
    <property type="entry name" value="ANK"/>
    <property type="match status" value="2"/>
</dbReference>
<feature type="compositionally biased region" description="Polar residues" evidence="13">
    <location>
        <begin position="275"/>
        <end position="286"/>
    </location>
</feature>
<dbReference type="GO" id="GO:0044218">
    <property type="term" value="C:other organism cell membrane"/>
    <property type="evidence" value="ECO:0007669"/>
    <property type="project" value="UniProtKB-KW"/>
</dbReference>
<dbReference type="AlphaFoldDB" id="A0A8X6X8K2"/>
<evidence type="ECO:0000256" key="10">
    <source>
        <dbReference type="ARBA" id="ARBA00023043"/>
    </source>
</evidence>
<evidence type="ECO:0000256" key="9">
    <source>
        <dbReference type="ARBA" id="ARBA00023028"/>
    </source>
</evidence>
<evidence type="ECO:0000256" key="7">
    <source>
        <dbReference type="ARBA" id="ARBA00022699"/>
    </source>
</evidence>
<feature type="repeat" description="ANK" evidence="12">
    <location>
        <begin position="617"/>
        <end position="649"/>
    </location>
</feature>
<name>A0A8X6X8K2_9ARAC</name>
<evidence type="ECO:0000256" key="6">
    <source>
        <dbReference type="ARBA" id="ARBA00022656"/>
    </source>
</evidence>
<dbReference type="InterPro" id="IPR036770">
    <property type="entry name" value="Ankyrin_rpt-contain_sf"/>
</dbReference>
<evidence type="ECO:0000256" key="1">
    <source>
        <dbReference type="ARBA" id="ARBA00004175"/>
    </source>
</evidence>
<proteinExistence type="predicted"/>
<dbReference type="PROSITE" id="PS50088">
    <property type="entry name" value="ANK_REPEAT"/>
    <property type="match status" value="2"/>
</dbReference>
<dbReference type="OrthoDB" id="71307at2759"/>
<feature type="region of interest" description="Disordered" evidence="13">
    <location>
        <begin position="505"/>
        <end position="569"/>
    </location>
</feature>
<evidence type="ECO:0000256" key="4">
    <source>
        <dbReference type="ARBA" id="ARBA00022525"/>
    </source>
</evidence>
<keyword evidence="5" id="KW-1052">Target cell membrane</keyword>
<dbReference type="PANTHER" id="PTHR24201">
    <property type="entry name" value="ANK_REP_REGION DOMAIN-CONTAINING PROTEIN"/>
    <property type="match status" value="1"/>
</dbReference>
<dbReference type="Gene3D" id="1.25.40.20">
    <property type="entry name" value="Ankyrin repeat-containing domain"/>
    <property type="match status" value="1"/>
</dbReference>
<feature type="compositionally biased region" description="Basic and acidic residues" evidence="13">
    <location>
        <begin position="390"/>
        <end position="405"/>
    </location>
</feature>
<feature type="compositionally biased region" description="Basic and acidic residues" evidence="13">
    <location>
        <begin position="514"/>
        <end position="538"/>
    </location>
</feature>
<gene>
    <name evidence="14" type="primary">AVEN_135496_1</name>
    <name evidence="14" type="ORF">TNIN_131571</name>
</gene>
<keyword evidence="4" id="KW-0964">Secreted</keyword>
<sequence length="725" mass="81873">MPIAKCYLKFVISSVEVVIGWYLANQIRVIIEILQTELPERAIHHLWDTGTVREILNFSKNNGNPVKAQKLAQYLYAYLGLHIYTHSSKKKTVSIHKKLLSRNQSLRKYMLTTDNLLKNAAETRVFEIKKLIETVAQELAFLSSITDESNLSIQYSLKIARYHMGSVKKQKLACCSYPSCLFNIRQKLWLDKQASKKTTKKIAPTRTLTFHRSSNNVLKQRQKNQLSRTTFQQRVNAANNQRNATIIKKMQPSRVKPKSFVETATQTVPWAPESQPYSSSYQNSMRDISDNEEEDISESEEELYCKSDTLNDASMITEEIASEFAVAQSRVNQNENEFSKSRKSLTVKESSSRSPTNRSSYLGSNLKTKIEAQDSANNSITLKTRKSVSNKRETSTNRSSEKENANKSSNKGTHSKSKAFYNVSRKLSDNIYLNRSHVVENPVTRSKSLTPMRSNLIAEALKSLSSNKSLSKKSDKNSDSSLKRNSISVKENSLKVTSQIESVGDISETQAENTLDHQKEQSVEKRDEKLLESQDGKPLEFQNETENNENSLEHSNVATEQENGKMAGNENPNECLRVLIVDENGWNLLHLAAFKGFADFIEELLYLGISIESTTKVGYTALHLAAANNHIKCVKTLLRHGASLYSEDVNEEVLPKITATSSSAMKCLLQKYQVNIGKVKSITHILNRFARNKKNLSNNLSKNLLQTLADITLDEESTENISLSE</sequence>
<dbReference type="Pfam" id="PF12796">
    <property type="entry name" value="Ank_2"/>
    <property type="match status" value="1"/>
</dbReference>
<dbReference type="EMBL" id="BMAV01006356">
    <property type="protein sequence ID" value="GFY48220.1"/>
    <property type="molecule type" value="Genomic_DNA"/>
</dbReference>
<feature type="region of interest" description="Disordered" evidence="13">
    <location>
        <begin position="331"/>
        <end position="419"/>
    </location>
</feature>
<keyword evidence="8" id="KW-0677">Repeat</keyword>
<dbReference type="SUPFAM" id="SSF48403">
    <property type="entry name" value="Ankyrin repeat"/>
    <property type="match status" value="1"/>
</dbReference>
<evidence type="ECO:0000256" key="2">
    <source>
        <dbReference type="ARBA" id="ARBA00004613"/>
    </source>
</evidence>
<evidence type="ECO:0000313" key="14">
    <source>
        <dbReference type="EMBL" id="GFY48220.1"/>
    </source>
</evidence>
<dbReference type="PANTHER" id="PTHR24201:SF15">
    <property type="entry name" value="ANKYRIN REPEAT DOMAIN-CONTAINING PROTEIN 66"/>
    <property type="match status" value="1"/>
</dbReference>
<evidence type="ECO:0000256" key="11">
    <source>
        <dbReference type="ARBA" id="ARBA00023298"/>
    </source>
</evidence>
<feature type="region of interest" description="Disordered" evidence="13">
    <location>
        <begin position="466"/>
        <end position="486"/>
    </location>
</feature>
<reference evidence="14" key="1">
    <citation type="submission" date="2020-08" db="EMBL/GenBank/DDBJ databases">
        <title>Multicomponent nature underlies the extraordinary mechanical properties of spider dragline silk.</title>
        <authorList>
            <person name="Kono N."/>
            <person name="Nakamura H."/>
            <person name="Mori M."/>
            <person name="Yoshida Y."/>
            <person name="Ohtoshi R."/>
            <person name="Malay A.D."/>
            <person name="Moran D.A.P."/>
            <person name="Tomita M."/>
            <person name="Numata K."/>
            <person name="Arakawa K."/>
        </authorList>
    </citation>
    <scope>NUCLEOTIDE SEQUENCE</scope>
</reference>
<keyword evidence="15" id="KW-1185">Reference proteome</keyword>
<feature type="repeat" description="ANK" evidence="12">
    <location>
        <begin position="584"/>
        <end position="616"/>
    </location>
</feature>
<keyword evidence="9" id="KW-0638">Presynaptic neurotoxin</keyword>
<organism evidence="14 15">
    <name type="scientific">Trichonephila inaurata madagascariensis</name>
    <dbReference type="NCBI Taxonomy" id="2747483"/>
    <lineage>
        <taxon>Eukaryota</taxon>
        <taxon>Metazoa</taxon>
        <taxon>Ecdysozoa</taxon>
        <taxon>Arthropoda</taxon>
        <taxon>Chelicerata</taxon>
        <taxon>Arachnida</taxon>
        <taxon>Araneae</taxon>
        <taxon>Araneomorphae</taxon>
        <taxon>Entelegynae</taxon>
        <taxon>Araneoidea</taxon>
        <taxon>Nephilidae</taxon>
        <taxon>Trichonephila</taxon>
        <taxon>Trichonephila inaurata</taxon>
    </lineage>
</organism>
<keyword evidence="11" id="KW-1053">Target membrane</keyword>
<feature type="region of interest" description="Disordered" evidence="13">
    <location>
        <begin position="271"/>
        <end position="301"/>
    </location>
</feature>
<keyword evidence="3" id="KW-0268">Exocytosis</keyword>
<dbReference type="GO" id="GO:0006887">
    <property type="term" value="P:exocytosis"/>
    <property type="evidence" value="ECO:0007669"/>
    <property type="project" value="UniProtKB-KW"/>
</dbReference>